<comment type="caution">
    <text evidence="1">The sequence shown here is derived from an EMBL/GenBank/DDBJ whole genome shotgun (WGS) entry which is preliminary data.</text>
</comment>
<dbReference type="SUPFAM" id="SSF53448">
    <property type="entry name" value="Nucleotide-diphospho-sugar transferases"/>
    <property type="match status" value="1"/>
</dbReference>
<sequence length="340" mass="36969">MTTNASPSVLVIVLNYRTPELSLRAAEAALGAMEGIAGRIVIVDNASGDASARIIGEGIAARGWDRVTLLQSPRNGGFGAGNNFGMRAAASLPGGAAHDFVYILNSDAQPRPDALRALLAALEADPSAGMAGSRTIGEDGVLHRTAFRFPSILGEFEGAVRTGIFTRLLRDWVVPLPVPEETARVDWVAGASLLLRARMLEEVGLFDEAFFLYYEETDLSLRAARAGWTCLYVPASEVMHIGSVSTGMRAWARTPSYWFDSRLHYFVQNHGRAYAVAATLSRAAGEALWRLRCLLTGRARRDPPRFLRDLLAHGLRRVWACRSRRVIRPSRAALAKGANP</sequence>
<proteinExistence type="predicted"/>
<dbReference type="Proteomes" id="UP001607157">
    <property type="component" value="Unassembled WGS sequence"/>
</dbReference>
<keyword evidence="1" id="KW-0808">Transferase</keyword>
<gene>
    <name evidence="1" type="ORF">ACGRVM_03025</name>
</gene>
<organism evidence="1 2">
    <name type="scientific">Roseovarius aquimarinus</name>
    <dbReference type="NCBI Taxonomy" id="1229156"/>
    <lineage>
        <taxon>Bacteria</taxon>
        <taxon>Pseudomonadati</taxon>
        <taxon>Pseudomonadota</taxon>
        <taxon>Alphaproteobacteria</taxon>
        <taxon>Rhodobacterales</taxon>
        <taxon>Roseobacteraceae</taxon>
        <taxon>Roseovarius</taxon>
    </lineage>
</organism>
<dbReference type="PANTHER" id="PTHR43179">
    <property type="entry name" value="RHAMNOSYLTRANSFERASE WBBL"/>
    <property type="match status" value="1"/>
</dbReference>
<dbReference type="InterPro" id="IPR029044">
    <property type="entry name" value="Nucleotide-diphossugar_trans"/>
</dbReference>
<evidence type="ECO:0000313" key="2">
    <source>
        <dbReference type="Proteomes" id="UP001607157"/>
    </source>
</evidence>
<evidence type="ECO:0000313" key="1">
    <source>
        <dbReference type="EMBL" id="MFH0252849.1"/>
    </source>
</evidence>
<dbReference type="PANTHER" id="PTHR43179:SF7">
    <property type="entry name" value="RHAMNOSYLTRANSFERASE WBBL"/>
    <property type="match status" value="1"/>
</dbReference>
<keyword evidence="2" id="KW-1185">Reference proteome</keyword>
<dbReference type="GO" id="GO:0016757">
    <property type="term" value="F:glycosyltransferase activity"/>
    <property type="evidence" value="ECO:0007669"/>
    <property type="project" value="UniProtKB-KW"/>
</dbReference>
<dbReference type="Gene3D" id="3.90.550.10">
    <property type="entry name" value="Spore Coat Polysaccharide Biosynthesis Protein SpsA, Chain A"/>
    <property type="match status" value="1"/>
</dbReference>
<keyword evidence="1" id="KW-0328">Glycosyltransferase</keyword>
<dbReference type="EC" id="2.4.-.-" evidence="1"/>
<dbReference type="RefSeq" id="WP_377168831.1">
    <property type="nucleotide sequence ID" value="NZ_JBHTJC010000001.1"/>
</dbReference>
<protein>
    <submittedName>
        <fullName evidence="1">Glycosyltransferase</fullName>
        <ecNumber evidence="1">2.4.-.-</ecNumber>
    </submittedName>
</protein>
<dbReference type="Pfam" id="PF13641">
    <property type="entry name" value="Glyco_tranf_2_3"/>
    <property type="match status" value="1"/>
</dbReference>
<name>A0ABW7I3U9_9RHOB</name>
<reference evidence="1 2" key="1">
    <citation type="submission" date="2024-10" db="EMBL/GenBank/DDBJ databases">
        <authorList>
            <person name="Yang X.-N."/>
        </authorList>
    </citation>
    <scope>NUCLEOTIDE SEQUENCE [LARGE SCALE GENOMIC DNA]</scope>
    <source>
        <strain evidence="1 2">CAU 1059</strain>
    </source>
</reference>
<accession>A0ABW7I3U9</accession>
<dbReference type="EMBL" id="JBIHMM010000001">
    <property type="protein sequence ID" value="MFH0252849.1"/>
    <property type="molecule type" value="Genomic_DNA"/>
</dbReference>